<evidence type="ECO:0000259" key="6">
    <source>
        <dbReference type="PROSITE" id="PS51021"/>
    </source>
</evidence>
<feature type="coiled-coil region" evidence="3">
    <location>
        <begin position="156"/>
        <end position="183"/>
    </location>
</feature>
<keyword evidence="8" id="KW-1185">Reference proteome</keyword>
<dbReference type="PROSITE" id="PS50002">
    <property type="entry name" value="SH3"/>
    <property type="match status" value="1"/>
</dbReference>
<dbReference type="Pfam" id="PF14604">
    <property type="entry name" value="SH3_9"/>
    <property type="match status" value="1"/>
</dbReference>
<dbReference type="InterPro" id="IPR027267">
    <property type="entry name" value="AH/BAR_dom_sf"/>
</dbReference>
<feature type="domain" description="SH3" evidence="5">
    <location>
        <begin position="341"/>
        <end position="407"/>
    </location>
</feature>
<dbReference type="SMART" id="SM00721">
    <property type="entry name" value="BAR"/>
    <property type="match status" value="1"/>
</dbReference>
<dbReference type="SMART" id="SM00326">
    <property type="entry name" value="SH3"/>
    <property type="match status" value="1"/>
</dbReference>
<evidence type="ECO:0000256" key="3">
    <source>
        <dbReference type="SAM" id="Coils"/>
    </source>
</evidence>
<dbReference type="SUPFAM" id="SSF50044">
    <property type="entry name" value="SH3-domain"/>
    <property type="match status" value="1"/>
</dbReference>
<evidence type="ECO:0000256" key="1">
    <source>
        <dbReference type="ARBA" id="ARBA00022443"/>
    </source>
</evidence>
<dbReference type="GO" id="GO:0005737">
    <property type="term" value="C:cytoplasm"/>
    <property type="evidence" value="ECO:0007669"/>
    <property type="project" value="InterPro"/>
</dbReference>
<dbReference type="InterPro" id="IPR004148">
    <property type="entry name" value="BAR_dom"/>
</dbReference>
<dbReference type="VEuPathDB" id="FungiDB:TAPDE_001594"/>
<keyword evidence="3" id="KW-0175">Coiled coil</keyword>
<evidence type="ECO:0000313" key="8">
    <source>
        <dbReference type="Proteomes" id="UP000013776"/>
    </source>
</evidence>
<dbReference type="PROSITE" id="PS51021">
    <property type="entry name" value="BAR"/>
    <property type="match status" value="1"/>
</dbReference>
<protein>
    <submittedName>
        <fullName evidence="7">BAR domain protein</fullName>
    </submittedName>
</protein>
<dbReference type="eggNOG" id="KOG1118">
    <property type="taxonomic scope" value="Eukaryota"/>
</dbReference>
<gene>
    <name evidence="7" type="ORF">TAPDE_001594</name>
</gene>
<evidence type="ECO:0000256" key="2">
    <source>
        <dbReference type="PROSITE-ProRule" id="PRU00192"/>
    </source>
</evidence>
<dbReference type="InterPro" id="IPR036028">
    <property type="entry name" value="SH3-like_dom_sf"/>
</dbReference>
<accession>R4XBK1</accession>
<dbReference type="AlphaFoldDB" id="R4XBK1"/>
<name>R4XBK1_TAPDE</name>
<dbReference type="Pfam" id="PF03114">
    <property type="entry name" value="BAR"/>
    <property type="match status" value="1"/>
</dbReference>
<dbReference type="SUPFAM" id="SSF103657">
    <property type="entry name" value="BAR/IMD domain-like"/>
    <property type="match status" value="1"/>
</dbReference>
<dbReference type="OrthoDB" id="14167at2759"/>
<dbReference type="EMBL" id="CAHR02000057">
    <property type="protein sequence ID" value="CCG81751.1"/>
    <property type="molecule type" value="Genomic_DNA"/>
</dbReference>
<dbReference type="Proteomes" id="UP000013776">
    <property type="component" value="Unassembled WGS sequence"/>
</dbReference>
<evidence type="ECO:0000313" key="7">
    <source>
        <dbReference type="EMBL" id="CCG81751.1"/>
    </source>
</evidence>
<feature type="region of interest" description="Disordered" evidence="4">
    <location>
        <begin position="461"/>
        <end position="494"/>
    </location>
</feature>
<sequence>MKKFGKLRQWTDEKLGSSQKTIATEEFRDMEAEMHLRQQGLENVHQASVTWMKFLGKQIRTDNQEKEKGTPLDLLGIAMFQHGDDFAPESAYGQAMSRFGISQQKIARIQDKFQVTVHETVLLNMERSLAAMKDFQTARKKLESRRLTYDSALSKTQKAKKEDSKLEEELRAAKVRYEESSEDVHQRMLSIREAEANNLRDILDFIEAEFDYFEEARSVVDQLRDELRIERTTRNGQTLHRQLSSASILGRTAVTKVQDDLQGFAESSCVSARALPREMKDELIQRNRKALLPARRSLNSYDRAYNINEAPRQPPQTGSLASREVLDAASCEELSVRQARSGRKVMLVNFSFDAEAETELTIRAGECLEVLEEVSAGWWRGQIIKGSIRDQTRIGLFPVNYCSEHNEAVLDDEECKFMDKSGIPCSTSWTNDHPTDKSMTHKSHTFPRTVRQVSAAYGLNAQNTSMRPPPPPIPKKKVSLRDTNSPGRKNMGGY</sequence>
<dbReference type="STRING" id="1097556.R4XBK1"/>
<reference evidence="7 8" key="1">
    <citation type="journal article" date="2013" name="MBio">
        <title>Genome sequencing of the plant pathogen Taphrina deformans, the causal agent of peach leaf curl.</title>
        <authorList>
            <person name="Cisse O.H."/>
            <person name="Almeida J.M.G.C.F."/>
            <person name="Fonseca A."/>
            <person name="Kumar A.A."/>
            <person name="Salojaervi J."/>
            <person name="Overmyer K."/>
            <person name="Hauser P.M."/>
            <person name="Pagni M."/>
        </authorList>
    </citation>
    <scope>NUCLEOTIDE SEQUENCE [LARGE SCALE GENOMIC DNA]</scope>
    <source>
        <strain evidence="8">PYCC 5710 / ATCC 11124 / CBS 356.35 / IMI 108563 / JCM 9778 / NBRC 8474</strain>
    </source>
</reference>
<proteinExistence type="predicted"/>
<evidence type="ECO:0000259" key="5">
    <source>
        <dbReference type="PROSITE" id="PS50002"/>
    </source>
</evidence>
<dbReference type="Gene3D" id="2.30.30.40">
    <property type="entry name" value="SH3 Domains"/>
    <property type="match status" value="1"/>
</dbReference>
<organism evidence="7 8">
    <name type="scientific">Taphrina deformans (strain PYCC 5710 / ATCC 11124 / CBS 356.35 / IMI 108563 / JCM 9778 / NBRC 8474)</name>
    <name type="common">Peach leaf curl fungus</name>
    <name type="synonym">Lalaria deformans</name>
    <dbReference type="NCBI Taxonomy" id="1097556"/>
    <lineage>
        <taxon>Eukaryota</taxon>
        <taxon>Fungi</taxon>
        <taxon>Dikarya</taxon>
        <taxon>Ascomycota</taxon>
        <taxon>Taphrinomycotina</taxon>
        <taxon>Taphrinomycetes</taxon>
        <taxon>Taphrinales</taxon>
        <taxon>Taphrinaceae</taxon>
        <taxon>Taphrina</taxon>
    </lineage>
</organism>
<comment type="caution">
    <text evidence="7">The sequence shown here is derived from an EMBL/GenBank/DDBJ whole genome shotgun (WGS) entry which is preliminary data.</text>
</comment>
<evidence type="ECO:0000256" key="4">
    <source>
        <dbReference type="SAM" id="MobiDB-lite"/>
    </source>
</evidence>
<keyword evidence="1 2" id="KW-0728">SH3 domain</keyword>
<feature type="domain" description="BAR" evidence="6">
    <location>
        <begin position="12"/>
        <end position="236"/>
    </location>
</feature>
<dbReference type="Gene3D" id="1.20.1270.60">
    <property type="entry name" value="Arfaptin homology (AH) domain/BAR domain"/>
    <property type="match status" value="1"/>
</dbReference>
<dbReference type="InterPro" id="IPR001452">
    <property type="entry name" value="SH3_domain"/>
</dbReference>
<dbReference type="CDD" id="cd00174">
    <property type="entry name" value="SH3"/>
    <property type="match status" value="1"/>
</dbReference>